<gene>
    <name evidence="1" type="ORF">NBO_362g0008</name>
</gene>
<sequence length="58" mass="6555">MTPTCKKDNSSVPVYIADHAHKVKTFMAVASVIKTQVMTLFTQLKILYDSIFFFLATL</sequence>
<keyword evidence="2" id="KW-1185">Reference proteome</keyword>
<dbReference type="VEuPathDB" id="MicrosporidiaDB:NBO_362g0008"/>
<organism evidence="1 2">
    <name type="scientific">Nosema bombycis (strain CQ1 / CVCC 102059)</name>
    <name type="common">Microsporidian parasite</name>
    <name type="synonym">Pebrine of silkworm</name>
    <dbReference type="NCBI Taxonomy" id="578461"/>
    <lineage>
        <taxon>Eukaryota</taxon>
        <taxon>Fungi</taxon>
        <taxon>Fungi incertae sedis</taxon>
        <taxon>Microsporidia</taxon>
        <taxon>Nosematidae</taxon>
        <taxon>Nosema</taxon>
    </lineage>
</organism>
<evidence type="ECO:0000313" key="2">
    <source>
        <dbReference type="Proteomes" id="UP000016927"/>
    </source>
</evidence>
<protein>
    <submittedName>
        <fullName evidence="1">Uncharacterized protein</fullName>
    </submittedName>
</protein>
<dbReference type="AlphaFoldDB" id="R0MJ67"/>
<reference evidence="1 2" key="1">
    <citation type="journal article" date="2013" name="BMC Genomics">
        <title>Comparative genomics of parasitic silkworm microsporidia reveal an association between genome expansion and host adaptation.</title>
        <authorList>
            <person name="Pan G."/>
            <person name="Xu J."/>
            <person name="Li T."/>
            <person name="Xia Q."/>
            <person name="Liu S.L."/>
            <person name="Zhang G."/>
            <person name="Li S."/>
            <person name="Li C."/>
            <person name="Liu H."/>
            <person name="Yang L."/>
            <person name="Liu T."/>
            <person name="Zhang X."/>
            <person name="Wu Z."/>
            <person name="Fan W."/>
            <person name="Dang X."/>
            <person name="Xiang H."/>
            <person name="Tao M."/>
            <person name="Li Y."/>
            <person name="Hu J."/>
            <person name="Li Z."/>
            <person name="Lin L."/>
            <person name="Luo J."/>
            <person name="Geng L."/>
            <person name="Wang L."/>
            <person name="Long M."/>
            <person name="Wan Y."/>
            <person name="He N."/>
            <person name="Zhang Z."/>
            <person name="Lu C."/>
            <person name="Keeling P.J."/>
            <person name="Wang J."/>
            <person name="Xiang Z."/>
            <person name="Zhou Z."/>
        </authorList>
    </citation>
    <scope>NUCLEOTIDE SEQUENCE [LARGE SCALE GENOMIC DNA]</scope>
    <source>
        <strain evidence="2">CQ1 / CVCC 102059</strain>
    </source>
</reference>
<proteinExistence type="predicted"/>
<name>R0MJ67_NOSB1</name>
<dbReference type="EMBL" id="KB909270">
    <property type="protein sequence ID" value="EOB12823.1"/>
    <property type="molecule type" value="Genomic_DNA"/>
</dbReference>
<evidence type="ECO:0000313" key="1">
    <source>
        <dbReference type="EMBL" id="EOB12823.1"/>
    </source>
</evidence>
<dbReference type="Proteomes" id="UP000016927">
    <property type="component" value="Unassembled WGS sequence"/>
</dbReference>
<dbReference type="HOGENOM" id="CLU_2979681_0_0_1"/>
<accession>R0MJ67</accession>